<evidence type="ECO:0000313" key="1">
    <source>
        <dbReference type="EMBL" id="RDV25058.1"/>
    </source>
</evidence>
<gene>
    <name evidence="1" type="ORF">DXV75_10535</name>
</gene>
<dbReference type="Proteomes" id="UP000256561">
    <property type="component" value="Unassembled WGS sequence"/>
</dbReference>
<sequence length="309" mass="35202">MGALVRYCKTHYEYKWIVSRDASALDFAKQVLYENDFELSDHLQLVYPENVEITFPENSILVVFEHSLNEALQTSKLLNQWKDYGVPVVFGNARNVFFEKPDVSAQGLSYPGMFQLCASYLRGMKQTISQHLAYAEFGVFDGRTCTLAWHLLNETLGHYYAFDSFKGILGKADGEEKFYQTGDYYANQQTFSVNLEICGADLSRFSVVECDFDNVPVLQSKASTINHKLAVVHIDCDVYPAAYNVLNAVTAHLAEGCILLFDDYDSMWGDSSKGEKRALAQWQTENPEWEISEYRRYSATGRAFLCSKR</sequence>
<reference evidence="2" key="1">
    <citation type="submission" date="2018-08" db="EMBL/GenBank/DDBJ databases">
        <authorList>
            <person name="Zhang J."/>
            <person name="Du Z.-J."/>
        </authorList>
    </citation>
    <scope>NUCLEOTIDE SEQUENCE [LARGE SCALE GENOMIC DNA]</scope>
    <source>
        <strain evidence="2">KCTC 52655</strain>
    </source>
</reference>
<dbReference type="Pfam" id="PF13578">
    <property type="entry name" value="Methyltransf_24"/>
    <property type="match status" value="1"/>
</dbReference>
<evidence type="ECO:0008006" key="3">
    <source>
        <dbReference type="Google" id="ProtNLM"/>
    </source>
</evidence>
<organism evidence="1 2">
    <name type="scientific">Alteromonas aestuariivivens</name>
    <dbReference type="NCBI Taxonomy" id="1938339"/>
    <lineage>
        <taxon>Bacteria</taxon>
        <taxon>Pseudomonadati</taxon>
        <taxon>Pseudomonadota</taxon>
        <taxon>Gammaproteobacteria</taxon>
        <taxon>Alteromonadales</taxon>
        <taxon>Alteromonadaceae</taxon>
        <taxon>Alteromonas/Salinimonas group</taxon>
        <taxon>Alteromonas</taxon>
    </lineage>
</organism>
<dbReference type="PANTHER" id="PTHR40036:SF1">
    <property type="entry name" value="MACROCIN O-METHYLTRANSFERASE"/>
    <property type="match status" value="1"/>
</dbReference>
<evidence type="ECO:0000313" key="2">
    <source>
        <dbReference type="Proteomes" id="UP000256561"/>
    </source>
</evidence>
<protein>
    <recommendedName>
        <fullName evidence="3">Methyltransferase</fullName>
    </recommendedName>
</protein>
<accession>A0A3D8M626</accession>
<dbReference type="PANTHER" id="PTHR40036">
    <property type="entry name" value="MACROCIN O-METHYLTRANSFERASE"/>
    <property type="match status" value="1"/>
</dbReference>
<dbReference type="OrthoDB" id="9799872at2"/>
<dbReference type="EMBL" id="QRHA01000007">
    <property type="protein sequence ID" value="RDV25058.1"/>
    <property type="molecule type" value="Genomic_DNA"/>
</dbReference>
<comment type="caution">
    <text evidence="1">The sequence shown here is derived from an EMBL/GenBank/DDBJ whole genome shotgun (WGS) entry which is preliminary data.</text>
</comment>
<dbReference type="RefSeq" id="WP_115593390.1">
    <property type="nucleotide sequence ID" value="NZ_QRHA01000007.1"/>
</dbReference>
<name>A0A3D8M626_9ALTE</name>
<keyword evidence="2" id="KW-1185">Reference proteome</keyword>
<dbReference type="InterPro" id="IPR029063">
    <property type="entry name" value="SAM-dependent_MTases_sf"/>
</dbReference>
<dbReference type="InterPro" id="IPR008884">
    <property type="entry name" value="TylF_MeTrfase"/>
</dbReference>
<dbReference type="AlphaFoldDB" id="A0A3D8M626"/>
<dbReference type="Gene3D" id="3.40.50.150">
    <property type="entry name" value="Vaccinia Virus protein VP39"/>
    <property type="match status" value="1"/>
</dbReference>
<proteinExistence type="predicted"/>